<dbReference type="AlphaFoldDB" id="A0AAN5IG41"/>
<protein>
    <submittedName>
        <fullName evidence="1">Uncharacterized protein</fullName>
    </submittedName>
</protein>
<dbReference type="EMBL" id="BTRK01000006">
    <property type="protein sequence ID" value="GMR63075.1"/>
    <property type="molecule type" value="Genomic_DNA"/>
</dbReference>
<organism evidence="1 2">
    <name type="scientific">Pristionchus mayeri</name>
    <dbReference type="NCBI Taxonomy" id="1317129"/>
    <lineage>
        <taxon>Eukaryota</taxon>
        <taxon>Metazoa</taxon>
        <taxon>Ecdysozoa</taxon>
        <taxon>Nematoda</taxon>
        <taxon>Chromadorea</taxon>
        <taxon>Rhabditida</taxon>
        <taxon>Rhabditina</taxon>
        <taxon>Diplogasteromorpha</taxon>
        <taxon>Diplogasteroidea</taxon>
        <taxon>Neodiplogasteridae</taxon>
        <taxon>Pristionchus</taxon>
    </lineage>
</organism>
<dbReference type="Proteomes" id="UP001328107">
    <property type="component" value="Unassembled WGS sequence"/>
</dbReference>
<proteinExistence type="predicted"/>
<sequence length="77" mass="8549">RHLRFADLHPTGNIYVIRAVTADGDRITLGNDGLNKINFDASMNLWHFSYANRADMLNVWLVAAACATAGNTLLFEL</sequence>
<evidence type="ECO:0000313" key="1">
    <source>
        <dbReference type="EMBL" id="GMR63075.1"/>
    </source>
</evidence>
<evidence type="ECO:0000313" key="2">
    <source>
        <dbReference type="Proteomes" id="UP001328107"/>
    </source>
</evidence>
<accession>A0AAN5IG41</accession>
<comment type="caution">
    <text evidence="1">The sequence shown here is derived from an EMBL/GenBank/DDBJ whole genome shotgun (WGS) entry which is preliminary data.</text>
</comment>
<name>A0AAN5IG41_9BILA</name>
<gene>
    <name evidence="1" type="ORF">PMAYCL1PPCAC_33270</name>
</gene>
<keyword evidence="2" id="KW-1185">Reference proteome</keyword>
<reference evidence="2" key="1">
    <citation type="submission" date="2022-10" db="EMBL/GenBank/DDBJ databases">
        <title>Genome assembly of Pristionchus species.</title>
        <authorList>
            <person name="Yoshida K."/>
            <person name="Sommer R.J."/>
        </authorList>
    </citation>
    <scope>NUCLEOTIDE SEQUENCE [LARGE SCALE GENOMIC DNA]</scope>
    <source>
        <strain evidence="2">RS5460</strain>
    </source>
</reference>
<feature type="non-terminal residue" evidence="1">
    <location>
        <position position="1"/>
    </location>
</feature>